<dbReference type="AlphaFoldDB" id="A0A2P5B851"/>
<reference evidence="3" key="1">
    <citation type="submission" date="2016-06" db="EMBL/GenBank/DDBJ databases">
        <title>Parallel loss of symbiosis genes in relatives of nitrogen-fixing non-legume Parasponia.</title>
        <authorList>
            <person name="Van Velzen R."/>
            <person name="Holmer R."/>
            <person name="Bu F."/>
            <person name="Rutten L."/>
            <person name="Van Zeijl A."/>
            <person name="Liu W."/>
            <person name="Santuari L."/>
            <person name="Cao Q."/>
            <person name="Sharma T."/>
            <person name="Shen D."/>
            <person name="Roswanjaya Y."/>
            <person name="Wardhani T."/>
            <person name="Kalhor M.S."/>
            <person name="Jansen J."/>
            <person name="Van den Hoogen J."/>
            <person name="Gungor B."/>
            <person name="Hartog M."/>
            <person name="Hontelez J."/>
            <person name="Verver J."/>
            <person name="Yang W.-C."/>
            <person name="Schijlen E."/>
            <person name="Repin R."/>
            <person name="Schilthuizen M."/>
            <person name="Schranz E."/>
            <person name="Heidstra R."/>
            <person name="Miyata K."/>
            <person name="Fedorova E."/>
            <person name="Kohlen W."/>
            <person name="Bisseling T."/>
            <person name="Smit S."/>
            <person name="Geurts R."/>
        </authorList>
    </citation>
    <scope>NUCLEOTIDE SEQUENCE [LARGE SCALE GENOMIC DNA]</scope>
    <source>
        <strain evidence="3">cv. WU1-14</strain>
    </source>
</reference>
<feature type="region of interest" description="Disordered" evidence="1">
    <location>
        <begin position="1"/>
        <end position="21"/>
    </location>
</feature>
<proteinExistence type="predicted"/>
<evidence type="ECO:0000313" key="3">
    <source>
        <dbReference type="Proteomes" id="UP000237105"/>
    </source>
</evidence>
<dbReference type="Proteomes" id="UP000237105">
    <property type="component" value="Unassembled WGS sequence"/>
</dbReference>
<accession>A0A2P5B851</accession>
<dbReference type="EMBL" id="JXTB01000340">
    <property type="protein sequence ID" value="PON44978.1"/>
    <property type="molecule type" value="Genomic_DNA"/>
</dbReference>
<name>A0A2P5B851_PARAD</name>
<protein>
    <submittedName>
        <fullName evidence="2">Uncharacterized protein</fullName>
    </submittedName>
</protein>
<keyword evidence="3" id="KW-1185">Reference proteome</keyword>
<sequence>MSDHLKGEGEGEGKGGRMDARIFAGDEKTEAVVSRPLATEGYSGALQLVCAGSWQHGGAPPVVCSAGQWLAAAGRLPAFLRLRE</sequence>
<gene>
    <name evidence="2" type="ORF">PanWU01x14_262660</name>
</gene>
<evidence type="ECO:0000313" key="2">
    <source>
        <dbReference type="EMBL" id="PON44978.1"/>
    </source>
</evidence>
<comment type="caution">
    <text evidence="2">The sequence shown here is derived from an EMBL/GenBank/DDBJ whole genome shotgun (WGS) entry which is preliminary data.</text>
</comment>
<evidence type="ECO:0000256" key="1">
    <source>
        <dbReference type="SAM" id="MobiDB-lite"/>
    </source>
</evidence>
<organism evidence="2 3">
    <name type="scientific">Parasponia andersonii</name>
    <name type="common">Sponia andersonii</name>
    <dbReference type="NCBI Taxonomy" id="3476"/>
    <lineage>
        <taxon>Eukaryota</taxon>
        <taxon>Viridiplantae</taxon>
        <taxon>Streptophyta</taxon>
        <taxon>Embryophyta</taxon>
        <taxon>Tracheophyta</taxon>
        <taxon>Spermatophyta</taxon>
        <taxon>Magnoliopsida</taxon>
        <taxon>eudicotyledons</taxon>
        <taxon>Gunneridae</taxon>
        <taxon>Pentapetalae</taxon>
        <taxon>rosids</taxon>
        <taxon>fabids</taxon>
        <taxon>Rosales</taxon>
        <taxon>Cannabaceae</taxon>
        <taxon>Parasponia</taxon>
    </lineage>
</organism>